<comment type="function">
    <text evidence="9">Alpha-glucuronidase involved in the hydrolysis of xylan, a major structural heterogeneous polysaccharide found in plant biomass representing the second most abundant polysaccharide in the biosphere, after cellulose. Releases 4-O-methylglucuronic acid from xylan.</text>
</comment>
<evidence type="ECO:0000256" key="5">
    <source>
        <dbReference type="ARBA" id="ARBA00023277"/>
    </source>
</evidence>
<evidence type="ECO:0000256" key="6">
    <source>
        <dbReference type="ARBA" id="ARBA00023295"/>
    </source>
</evidence>
<dbReference type="CDD" id="cd02795">
    <property type="entry name" value="CBM6-CBM35-CBM36_like"/>
    <property type="match status" value="1"/>
</dbReference>
<evidence type="ECO:0000313" key="14">
    <source>
        <dbReference type="Proteomes" id="UP001642405"/>
    </source>
</evidence>
<keyword evidence="3 9" id="KW-0858">Xylan degradation</keyword>
<evidence type="ECO:0000256" key="4">
    <source>
        <dbReference type="ARBA" id="ARBA00022801"/>
    </source>
</evidence>
<feature type="domain" description="Alpha glucuronidase N-terminal" evidence="10">
    <location>
        <begin position="7"/>
        <end position="73"/>
    </location>
</feature>
<dbReference type="Gene3D" id="3.90.1330.10">
    <property type="entry name" value="Alpha-glucuronidase, C-terminal domain"/>
    <property type="match status" value="1"/>
</dbReference>
<comment type="subcellular location">
    <subcellularLocation>
        <location evidence="9">Secreted</location>
    </subcellularLocation>
</comment>
<evidence type="ECO:0000313" key="13">
    <source>
        <dbReference type="EMBL" id="CAK7212217.1"/>
    </source>
</evidence>
<evidence type="ECO:0000259" key="12">
    <source>
        <dbReference type="Pfam" id="PF07488"/>
    </source>
</evidence>
<dbReference type="Gene3D" id="3.20.20.80">
    <property type="entry name" value="Glycosidases"/>
    <property type="match status" value="1"/>
</dbReference>
<dbReference type="InterPro" id="IPR029018">
    <property type="entry name" value="Hex-like_dom2"/>
</dbReference>
<dbReference type="Proteomes" id="UP001642405">
    <property type="component" value="Unassembled WGS sequence"/>
</dbReference>
<keyword evidence="6 9" id="KW-0326">Glycosidase</keyword>
<dbReference type="Pfam" id="PF03648">
    <property type="entry name" value="Glyco_hydro_67N"/>
    <property type="match status" value="1"/>
</dbReference>
<keyword evidence="4 9" id="KW-0378">Hydrolase</keyword>
<accession>A0ABP0AY81</accession>
<dbReference type="InterPro" id="IPR011100">
    <property type="entry name" value="Glyco_hydro_67_cat"/>
</dbReference>
<comment type="catalytic activity">
    <reaction evidence="8 9">
        <text>an alpha-D-glucuronoside + H2O = D-glucuronate + an alcohol</text>
        <dbReference type="Rhea" id="RHEA:20005"/>
        <dbReference type="ChEBI" id="CHEBI:15377"/>
        <dbReference type="ChEBI" id="CHEBI:30879"/>
        <dbReference type="ChEBI" id="CHEBI:58720"/>
        <dbReference type="ChEBI" id="CHEBI:58899"/>
        <dbReference type="EC" id="3.2.1.139"/>
    </reaction>
</comment>
<keyword evidence="7 9" id="KW-0624">Polysaccharide degradation</keyword>
<evidence type="ECO:0000256" key="1">
    <source>
        <dbReference type="ARBA" id="ARBA00008833"/>
    </source>
</evidence>
<keyword evidence="14" id="KW-1185">Reference proteome</keyword>
<dbReference type="Gene3D" id="3.30.379.10">
    <property type="entry name" value="Chitobiase/beta-hexosaminidase domain 2-like"/>
    <property type="match status" value="1"/>
</dbReference>
<dbReference type="SUPFAM" id="SSF55545">
    <property type="entry name" value="beta-N-acetylhexosaminidase-like domain"/>
    <property type="match status" value="1"/>
</dbReference>
<dbReference type="SUPFAM" id="SSF51445">
    <property type="entry name" value="(Trans)glycosidases"/>
    <property type="match status" value="1"/>
</dbReference>
<evidence type="ECO:0000256" key="8">
    <source>
        <dbReference type="ARBA" id="ARBA00048838"/>
    </source>
</evidence>
<dbReference type="PANTHER" id="PTHR39207">
    <property type="entry name" value="ALPHA-GLUCURONIDASE A"/>
    <property type="match status" value="1"/>
</dbReference>
<dbReference type="InterPro" id="IPR005154">
    <property type="entry name" value="Glyco_hydro_67_aGlcAse_N"/>
</dbReference>
<proteinExistence type="inferred from homology"/>
<gene>
    <name evidence="9" type="primary">aguA</name>
    <name evidence="13" type="ORF">SCUCBS95973_001378</name>
</gene>
<dbReference type="Pfam" id="PF07477">
    <property type="entry name" value="Glyco_hydro_67C"/>
    <property type="match status" value="1"/>
</dbReference>
<sequence>MITAGSSHDQVVVLGTAAAFGHYCSSSINSTSVGASDLVPDGYLWQFSSPDTSSPTLLLGQNERGTLYGAFAYILELAQGNDPIKSASNTTTIASGATRHVSNPAAPVWWVNQWDNLDGSIERGYGGRSLFFAGGKVVADLRRAAAYARILASVGINAVVVNNVNADAALVHTPANIEGLGRIADAFRPFGVRIGVSLNFAAPQSVGGLQTYDPLDASVVAFWDDVTAQLYKRIPDLAGFLVKGDSEGQPGPRKYGRSLAAGANLFARALRKHSSAAADSPGILMYRAFVYDQLQESNWKADRANAAVSYFAPLDGQFDDNVVVQVKYGPIDFQVREPASPLFGHLQKTNAAIELQVTQEYLGQQCHLVYLPPLWRTVLDFDMGKTSGKASLVRDIVTGTHFSRPLGGSAGVVNAGTSDTWLGSHMSQANLYAYGRMAWDPSGGDDDNDAATPRHIIEAWTRLTFGGSPAVVDTIADMALASWPAYENYTGNLGMQTLTDILYTHFGPNPASQDGNGWGQWTRADKNGMGMDRTVRNGTGFAGQYVGAEVAARFESVDTTPQDLLLWFHHVPYTQPLPGPRPGENTTVIQHIYDAHYAGAETAASFVTRWAALNARNALNVDAERYASIARKLAFQAGHALVWRDAVCAFFDGLSGIADRHGRVGHHPWRIEAEAMTLHGYTRQAVSPAIAASGGQAIVATGRGQASASAPIPPSIPPGVYTLAVNYFDLAGGRASYEAQISGKTVGNWTGSAEDVFGKATSTHLDGHSAMRVSFAGVVVAAGDTVTVLGTPDGAEQAPLDYVSFLPDGVVD</sequence>
<evidence type="ECO:0000259" key="11">
    <source>
        <dbReference type="Pfam" id="PF07477"/>
    </source>
</evidence>
<name>A0ABP0AY81_9PEZI</name>
<protein>
    <recommendedName>
        <fullName evidence="2 9">Alpha-glucuronidase</fullName>
        <ecNumber evidence="2 9">3.2.1.139</ecNumber>
    </recommendedName>
</protein>
<dbReference type="InterPro" id="IPR017853">
    <property type="entry name" value="GH"/>
</dbReference>
<dbReference type="PANTHER" id="PTHR39207:SF1">
    <property type="entry name" value="ALPHA-GLUCURONIDASE A"/>
    <property type="match status" value="1"/>
</dbReference>
<dbReference type="EMBL" id="CAWUHB010000005">
    <property type="protein sequence ID" value="CAK7212217.1"/>
    <property type="molecule type" value="Genomic_DNA"/>
</dbReference>
<evidence type="ECO:0000256" key="2">
    <source>
        <dbReference type="ARBA" id="ARBA00012271"/>
    </source>
</evidence>
<evidence type="ECO:0000256" key="7">
    <source>
        <dbReference type="ARBA" id="ARBA00023326"/>
    </source>
</evidence>
<comment type="caution">
    <text evidence="13">The sequence shown here is derived from an EMBL/GenBank/DDBJ whole genome shotgun (WGS) entry which is preliminary data.</text>
</comment>
<evidence type="ECO:0000256" key="9">
    <source>
        <dbReference type="RuleBase" id="RU361198"/>
    </source>
</evidence>
<keyword evidence="5 9" id="KW-0119">Carbohydrate metabolism</keyword>
<evidence type="ECO:0000259" key="10">
    <source>
        <dbReference type="Pfam" id="PF03648"/>
    </source>
</evidence>
<dbReference type="InterPro" id="IPR011099">
    <property type="entry name" value="Glyco_hydro_67_C"/>
</dbReference>
<dbReference type="EC" id="3.2.1.139" evidence="2 9"/>
<organism evidence="13 14">
    <name type="scientific">Sporothrix curviconia</name>
    <dbReference type="NCBI Taxonomy" id="1260050"/>
    <lineage>
        <taxon>Eukaryota</taxon>
        <taxon>Fungi</taxon>
        <taxon>Dikarya</taxon>
        <taxon>Ascomycota</taxon>
        <taxon>Pezizomycotina</taxon>
        <taxon>Sordariomycetes</taxon>
        <taxon>Sordariomycetidae</taxon>
        <taxon>Ophiostomatales</taxon>
        <taxon>Ophiostomataceae</taxon>
        <taxon>Sporothrix</taxon>
    </lineage>
</organism>
<feature type="domain" description="Glycosyl hydrolase family 67 C-terminal" evidence="11">
    <location>
        <begin position="423"/>
        <end position="663"/>
    </location>
</feature>
<feature type="domain" description="Glycosyl hydrolase family 67 catalytic" evidence="12">
    <location>
        <begin position="98"/>
        <end position="421"/>
    </location>
</feature>
<reference evidence="13 14" key="1">
    <citation type="submission" date="2024-01" db="EMBL/GenBank/DDBJ databases">
        <authorList>
            <person name="Allen C."/>
            <person name="Tagirdzhanova G."/>
        </authorList>
    </citation>
    <scope>NUCLEOTIDE SEQUENCE [LARGE SCALE GENOMIC DNA]</scope>
</reference>
<dbReference type="InterPro" id="IPR037054">
    <property type="entry name" value="A-glucoronidase_C_sf"/>
</dbReference>
<evidence type="ECO:0000256" key="3">
    <source>
        <dbReference type="ARBA" id="ARBA00022651"/>
    </source>
</evidence>
<dbReference type="Pfam" id="PF07488">
    <property type="entry name" value="Glyco_hydro_67M"/>
    <property type="match status" value="1"/>
</dbReference>
<comment type="similarity">
    <text evidence="1 9">Belongs to the glycosyl hydrolase 67 family.</text>
</comment>